<evidence type="ECO:0000256" key="1">
    <source>
        <dbReference type="ARBA" id="ARBA00022603"/>
    </source>
</evidence>
<evidence type="ECO:0000256" key="2">
    <source>
        <dbReference type="ARBA" id="ARBA00022679"/>
    </source>
</evidence>
<keyword evidence="2 4" id="KW-0808">Transferase</keyword>
<evidence type="ECO:0000313" key="4">
    <source>
        <dbReference type="EMBL" id="OGD90779.1"/>
    </source>
</evidence>
<accession>A0A1F5GG08</accession>
<sequence>MRFIGNKENLVNKIHQVMQSKNIQGNSFFDFFAGTASVGKYFKKLGYQIFSSDLLHFSYVLQQAYIVNNEEPKFSKLLNKISIKSGFLFSSPLLLVVEYLNQIDPVEGFIYKNYTPAGTSGLKQARMYFTNENGKRIDAIRQQIEIWRKEKLVTQNEYFILVACLIETAPFYANITGVYGAFQKKWDVRALKPLKLRGVPQIVNKKENYAFNVNSVDLVDKIKADIYYLDPPYNQRQYAPNYHLLETISKYDNPKIKGVTGLRDYSNQKSNFCNPESALGELSKIAKKANCGALILSYNTEGIMPQKKIISTLAQYGQVELSEFEYPRFKSNNNGASKTKKHVKEQLYILKK</sequence>
<comment type="caution">
    <text evidence="4">The sequence shown here is derived from an EMBL/GenBank/DDBJ whole genome shotgun (WGS) entry which is preliminary data.</text>
</comment>
<protein>
    <submittedName>
        <fullName evidence="4">DNA methyltransferase</fullName>
    </submittedName>
</protein>
<dbReference type="InterPro" id="IPR012327">
    <property type="entry name" value="MeTrfase_D12"/>
</dbReference>
<dbReference type="EMBL" id="MFBE01000032">
    <property type="protein sequence ID" value="OGD90779.1"/>
    <property type="molecule type" value="Genomic_DNA"/>
</dbReference>
<organism evidence="4 5">
    <name type="scientific">Candidatus Curtissbacteria bacterium RIFCSPHIGHO2_02_FULL_40_17</name>
    <dbReference type="NCBI Taxonomy" id="1797715"/>
    <lineage>
        <taxon>Bacteria</taxon>
        <taxon>Candidatus Curtissiibacteriota</taxon>
    </lineage>
</organism>
<name>A0A1F5GG08_9BACT</name>
<keyword evidence="1 4" id="KW-0489">Methyltransferase</keyword>
<dbReference type="STRING" id="1797715.A3D81_00770"/>
<keyword evidence="3" id="KW-0949">S-adenosyl-L-methionine</keyword>
<dbReference type="GO" id="GO:0032259">
    <property type="term" value="P:methylation"/>
    <property type="evidence" value="ECO:0007669"/>
    <property type="project" value="UniProtKB-KW"/>
</dbReference>
<evidence type="ECO:0000313" key="5">
    <source>
        <dbReference type="Proteomes" id="UP000178492"/>
    </source>
</evidence>
<evidence type="ECO:0000256" key="3">
    <source>
        <dbReference type="ARBA" id="ARBA00022691"/>
    </source>
</evidence>
<dbReference type="GO" id="GO:0009007">
    <property type="term" value="F:site-specific DNA-methyltransferase (adenine-specific) activity"/>
    <property type="evidence" value="ECO:0007669"/>
    <property type="project" value="UniProtKB-EC"/>
</dbReference>
<proteinExistence type="predicted"/>
<dbReference type="PRINTS" id="PR00505">
    <property type="entry name" value="D12N6MTFRASE"/>
</dbReference>
<dbReference type="SUPFAM" id="SSF53335">
    <property type="entry name" value="S-adenosyl-L-methionine-dependent methyltransferases"/>
    <property type="match status" value="1"/>
</dbReference>
<gene>
    <name evidence="4" type="ORF">A3D81_00770</name>
</gene>
<dbReference type="Pfam" id="PF02086">
    <property type="entry name" value="MethyltransfD12"/>
    <property type="match status" value="1"/>
</dbReference>
<dbReference type="AlphaFoldDB" id="A0A1F5GG08"/>
<dbReference type="Proteomes" id="UP000178492">
    <property type="component" value="Unassembled WGS sequence"/>
</dbReference>
<reference evidence="4 5" key="1">
    <citation type="journal article" date="2016" name="Nat. Commun.">
        <title>Thousands of microbial genomes shed light on interconnected biogeochemical processes in an aquifer system.</title>
        <authorList>
            <person name="Anantharaman K."/>
            <person name="Brown C.T."/>
            <person name="Hug L.A."/>
            <person name="Sharon I."/>
            <person name="Castelle C.J."/>
            <person name="Probst A.J."/>
            <person name="Thomas B.C."/>
            <person name="Singh A."/>
            <person name="Wilkins M.J."/>
            <person name="Karaoz U."/>
            <person name="Brodie E.L."/>
            <person name="Williams K.H."/>
            <person name="Hubbard S.S."/>
            <person name="Banfield J.F."/>
        </authorList>
    </citation>
    <scope>NUCLEOTIDE SEQUENCE [LARGE SCALE GENOMIC DNA]</scope>
</reference>
<dbReference type="InterPro" id="IPR029063">
    <property type="entry name" value="SAM-dependent_MTases_sf"/>
</dbReference>
<dbReference type="GO" id="GO:0009307">
    <property type="term" value="P:DNA restriction-modification system"/>
    <property type="evidence" value="ECO:0007669"/>
    <property type="project" value="InterPro"/>
</dbReference>